<dbReference type="EMBL" id="BSYA01000048">
    <property type="protein sequence ID" value="GMG28682.1"/>
    <property type="molecule type" value="Genomic_DNA"/>
</dbReference>
<sequence length="210" mass="23686">MGAMDKTSMTLNNHDGVKNQAVHQNFYGRLALGMAATQSRNWRAIRADEVVRPLVRDEYREKYHVFGGSGHGWHWLRSELEQLLQDSILLLAQQRQVTIFVDELDGVGAQFASEITAYFHRVGDSVAAKMVSAKICISCRYYPVPTIRPGEEILIDQHNKSDITTYVNDRLDVEHLGVPEIQGEIHGLIYNRISLHRAVGSSNGCILSWP</sequence>
<organism evidence="1 2">
    <name type="scientific">Aspergillus oryzae</name>
    <name type="common">Yellow koji mold</name>
    <dbReference type="NCBI Taxonomy" id="5062"/>
    <lineage>
        <taxon>Eukaryota</taxon>
        <taxon>Fungi</taxon>
        <taxon>Dikarya</taxon>
        <taxon>Ascomycota</taxon>
        <taxon>Pezizomycotina</taxon>
        <taxon>Eurotiomycetes</taxon>
        <taxon>Eurotiomycetidae</taxon>
        <taxon>Eurotiales</taxon>
        <taxon>Aspergillaceae</taxon>
        <taxon>Aspergillus</taxon>
        <taxon>Aspergillus subgen. Circumdati</taxon>
    </lineage>
</organism>
<dbReference type="Proteomes" id="UP001165205">
    <property type="component" value="Unassembled WGS sequence"/>
</dbReference>
<reference evidence="1" key="1">
    <citation type="submission" date="2023-04" db="EMBL/GenBank/DDBJ databases">
        <title>Aspergillus oryzae NBRC 4228.</title>
        <authorList>
            <person name="Ichikawa N."/>
            <person name="Sato H."/>
            <person name="Tonouchi N."/>
        </authorList>
    </citation>
    <scope>NUCLEOTIDE SEQUENCE</scope>
    <source>
        <strain evidence="1">NBRC 4228</strain>
    </source>
</reference>
<proteinExistence type="predicted"/>
<comment type="caution">
    <text evidence="1">The sequence shown here is derived from an EMBL/GenBank/DDBJ whole genome shotgun (WGS) entry which is preliminary data.</text>
</comment>
<name>A0AAN4YEZ2_ASPOZ</name>
<evidence type="ECO:0000313" key="2">
    <source>
        <dbReference type="Proteomes" id="UP001165205"/>
    </source>
</evidence>
<gene>
    <name evidence="1" type="ORF">Aory04_000506400</name>
</gene>
<protein>
    <submittedName>
        <fullName evidence="1">Unnamed protein product</fullName>
    </submittedName>
</protein>
<evidence type="ECO:0000313" key="1">
    <source>
        <dbReference type="EMBL" id="GMG28682.1"/>
    </source>
</evidence>
<dbReference type="AlphaFoldDB" id="A0AAN4YEZ2"/>
<accession>A0AAN4YEZ2</accession>